<dbReference type="InterPro" id="IPR037026">
    <property type="entry name" value="Vgr_OB-fold_dom_sf"/>
</dbReference>
<dbReference type="EMBL" id="CP146275">
    <property type="protein sequence ID" value="WWT31391.1"/>
    <property type="molecule type" value="Genomic_DNA"/>
</dbReference>
<proteinExistence type="predicted"/>
<dbReference type="Gene3D" id="2.40.50.230">
    <property type="entry name" value="Gp5 N-terminal domain"/>
    <property type="match status" value="1"/>
</dbReference>
<reference evidence="1 2" key="1">
    <citation type="submission" date="2024-02" db="EMBL/GenBank/DDBJ databases">
        <title>Complete genome sequence of Pelagibacterium nitratireducens ZH15.</title>
        <authorList>
            <person name="Zhao L.H."/>
        </authorList>
    </citation>
    <scope>NUCLEOTIDE SEQUENCE [LARGE SCALE GENOMIC DNA]</scope>
    <source>
        <strain evidence="1 2">ZH15</strain>
    </source>
</reference>
<dbReference type="RefSeq" id="WP_338606861.1">
    <property type="nucleotide sequence ID" value="NZ_CP146275.1"/>
</dbReference>
<sequence>MKIDIERLKQAFGASLKVGPVAVVDPSRGYRIKLGEGANGPFLSPWYPHPESGGENSSWVPLSVGQVVGMVNPNGDPRQGFLIRGGFSGQNPPIADDAEIVRFGFGPLTITAVDGGLIVDATSPVTINAPTVNLGGAGGQPVARVGDIVEIGAGSSAGQWPIVTGSPVVSAQ</sequence>
<dbReference type="Proteomes" id="UP001369958">
    <property type="component" value="Chromosome"/>
</dbReference>
<gene>
    <name evidence="1" type="ORF">V6617_10120</name>
</gene>
<evidence type="ECO:0000313" key="1">
    <source>
        <dbReference type="EMBL" id="WWT31391.1"/>
    </source>
</evidence>
<organism evidence="1 2">
    <name type="scientific">Pelagibacterium nitratireducens</name>
    <dbReference type="NCBI Taxonomy" id="1046114"/>
    <lineage>
        <taxon>Bacteria</taxon>
        <taxon>Pseudomonadati</taxon>
        <taxon>Pseudomonadota</taxon>
        <taxon>Alphaproteobacteria</taxon>
        <taxon>Hyphomicrobiales</taxon>
        <taxon>Devosiaceae</taxon>
        <taxon>Pelagibacterium</taxon>
    </lineage>
</organism>
<keyword evidence="2" id="KW-1185">Reference proteome</keyword>
<name>A0ABZ2HYH3_9HYPH</name>
<accession>A0ABZ2HYH3</accession>
<evidence type="ECO:0000313" key="2">
    <source>
        <dbReference type="Proteomes" id="UP001369958"/>
    </source>
</evidence>
<protein>
    <submittedName>
        <fullName evidence="1">Baseplate assembly protein</fullName>
    </submittedName>
</protein>